<dbReference type="PANTHER" id="PTHR23321">
    <property type="entry name" value="RIBOSOMAL PROTEIN S15, BACTERIAL AND ORGANELLAR"/>
    <property type="match status" value="1"/>
</dbReference>
<evidence type="ECO:0000256" key="6">
    <source>
        <dbReference type="RuleBase" id="RU003920"/>
    </source>
</evidence>
<dbReference type="InterPro" id="IPR009068">
    <property type="entry name" value="uS15_NS1_RNA-bd_sf"/>
</dbReference>
<gene>
    <name evidence="8" type="primary">rpsO</name>
    <name evidence="8" type="ORF">HYT38_00365</name>
</gene>
<dbReference type="FunFam" id="1.10.287.10:FF:000002">
    <property type="entry name" value="30S ribosomal protein S15"/>
    <property type="match status" value="1"/>
</dbReference>
<sequence>TKQKEKLIKSFQDHEKDTGSASVQVAVVTEEIERLALHLKKHPKDNHSRRGLLKMVAKRTNLLDYLSKNDEKKYSTLIRKLGLKK</sequence>
<dbReference type="Gene3D" id="1.10.287.10">
    <property type="entry name" value="S15/NS1, RNA-binding"/>
    <property type="match status" value="1"/>
</dbReference>
<dbReference type="GO" id="GO:0003735">
    <property type="term" value="F:structural constituent of ribosome"/>
    <property type="evidence" value="ECO:0007669"/>
    <property type="project" value="InterPro"/>
</dbReference>
<dbReference type="InterPro" id="IPR005290">
    <property type="entry name" value="Ribosomal_uS15_bac-type"/>
</dbReference>
<dbReference type="PROSITE" id="PS00362">
    <property type="entry name" value="RIBOSOMAL_S15"/>
    <property type="match status" value="1"/>
</dbReference>
<evidence type="ECO:0000256" key="4">
    <source>
        <dbReference type="ARBA" id="ARBA00064542"/>
    </source>
</evidence>
<keyword evidence="1 5" id="KW-0689">Ribosomal protein</keyword>
<dbReference type="AlphaFoldDB" id="A0A9D6DNK1"/>
<evidence type="ECO:0000256" key="7">
    <source>
        <dbReference type="RuleBase" id="RU004524"/>
    </source>
</evidence>
<evidence type="ECO:0000256" key="2">
    <source>
        <dbReference type="ARBA" id="ARBA00023274"/>
    </source>
</evidence>
<keyword evidence="7" id="KW-0699">rRNA-binding</keyword>
<name>A0A9D6DNK1_9BACT</name>
<protein>
    <recommendedName>
        <fullName evidence="3 6">30S ribosomal protein S15</fullName>
    </recommendedName>
</protein>
<reference evidence="8" key="1">
    <citation type="submission" date="2020-07" db="EMBL/GenBank/DDBJ databases">
        <title>Huge and variable diversity of episymbiotic CPR bacteria and DPANN archaea in groundwater ecosystems.</title>
        <authorList>
            <person name="He C.Y."/>
            <person name="Keren R."/>
            <person name="Whittaker M."/>
            <person name="Farag I.F."/>
            <person name="Doudna J."/>
            <person name="Cate J.H.D."/>
            <person name="Banfield J.F."/>
        </authorList>
    </citation>
    <scope>NUCLEOTIDE SEQUENCE</scope>
    <source>
        <strain evidence="8">NC_groundwater_191_Ag_S-0.1um_45_8</strain>
    </source>
</reference>
<dbReference type="GO" id="GO:0022627">
    <property type="term" value="C:cytosolic small ribosomal subunit"/>
    <property type="evidence" value="ECO:0007669"/>
    <property type="project" value="TreeGrafter"/>
</dbReference>
<dbReference type="Proteomes" id="UP000786662">
    <property type="component" value="Unassembled WGS sequence"/>
</dbReference>
<dbReference type="GO" id="GO:0019843">
    <property type="term" value="F:rRNA binding"/>
    <property type="evidence" value="ECO:0007669"/>
    <property type="project" value="UniProtKB-KW"/>
</dbReference>
<dbReference type="SUPFAM" id="SSF47060">
    <property type="entry name" value="S15/NS1 RNA-binding domain"/>
    <property type="match status" value="1"/>
</dbReference>
<dbReference type="SMART" id="SM01387">
    <property type="entry name" value="Ribosomal_S15"/>
    <property type="match status" value="1"/>
</dbReference>
<evidence type="ECO:0000256" key="3">
    <source>
        <dbReference type="ARBA" id="ARBA00035313"/>
    </source>
</evidence>
<organism evidence="8 9">
    <name type="scientific">Candidatus Sungiibacteriota bacterium</name>
    <dbReference type="NCBI Taxonomy" id="2750080"/>
    <lineage>
        <taxon>Bacteria</taxon>
        <taxon>Candidatus Sungiibacteriota</taxon>
    </lineage>
</organism>
<evidence type="ECO:0000256" key="1">
    <source>
        <dbReference type="ARBA" id="ARBA00022980"/>
    </source>
</evidence>
<evidence type="ECO:0000313" key="9">
    <source>
        <dbReference type="Proteomes" id="UP000786662"/>
    </source>
</evidence>
<proteinExistence type="inferred from homology"/>
<dbReference type="GO" id="GO:0006412">
    <property type="term" value="P:translation"/>
    <property type="evidence" value="ECO:0007669"/>
    <property type="project" value="InterPro"/>
</dbReference>
<accession>A0A9D6DNK1</accession>
<evidence type="ECO:0000313" key="8">
    <source>
        <dbReference type="EMBL" id="MBI2052118.1"/>
    </source>
</evidence>
<comment type="similarity">
    <text evidence="5">Belongs to the universal ribosomal protein uS15 family.</text>
</comment>
<keyword evidence="2 5" id="KW-0687">Ribonucleoprotein</keyword>
<comment type="caution">
    <text evidence="8">The sequence shown here is derived from an EMBL/GenBank/DDBJ whole genome shotgun (WGS) entry which is preliminary data.</text>
</comment>
<comment type="subunit">
    <text evidence="4">Part of the 30S ribosomal subunit. Forms a bridge to the 50S subunit in the 70S ribosome, contacting the 23S rRNA.</text>
</comment>
<dbReference type="HAMAP" id="MF_01343_B">
    <property type="entry name" value="Ribosomal_uS15_B"/>
    <property type="match status" value="1"/>
</dbReference>
<comment type="function">
    <text evidence="7">One of the primary rRNA binding proteins, it binds directly to 16S rRNA where it helps nucleate assembly of the platform of the 30S subunit by binding and bridging several RNA helices of the 16S rRNA.</text>
</comment>
<dbReference type="InterPro" id="IPR000589">
    <property type="entry name" value="Ribosomal_uS15"/>
</dbReference>
<dbReference type="NCBIfam" id="TIGR00952">
    <property type="entry name" value="S15_bact"/>
    <property type="match status" value="1"/>
</dbReference>
<feature type="non-terminal residue" evidence="8">
    <location>
        <position position="1"/>
    </location>
</feature>
<dbReference type="EMBL" id="JACOYY010000013">
    <property type="protein sequence ID" value="MBI2052118.1"/>
    <property type="molecule type" value="Genomic_DNA"/>
</dbReference>
<dbReference type="Gene3D" id="6.10.250.3130">
    <property type="match status" value="1"/>
</dbReference>
<keyword evidence="7" id="KW-0694">RNA-binding</keyword>
<evidence type="ECO:0000256" key="5">
    <source>
        <dbReference type="RuleBase" id="RU003919"/>
    </source>
</evidence>
<dbReference type="Pfam" id="PF00312">
    <property type="entry name" value="Ribosomal_S15"/>
    <property type="match status" value="1"/>
</dbReference>
<dbReference type="PANTHER" id="PTHR23321:SF26">
    <property type="entry name" value="SMALL RIBOSOMAL SUBUNIT PROTEIN US15M"/>
    <property type="match status" value="1"/>
</dbReference>
<dbReference type="CDD" id="cd00353">
    <property type="entry name" value="Ribosomal_S15p_S13e"/>
    <property type="match status" value="1"/>
</dbReference>